<evidence type="ECO:0000256" key="1">
    <source>
        <dbReference type="ARBA" id="ARBA00000085"/>
    </source>
</evidence>
<dbReference type="CDD" id="cd00082">
    <property type="entry name" value="HisKA"/>
    <property type="match status" value="1"/>
</dbReference>
<evidence type="ECO:0000256" key="5">
    <source>
        <dbReference type="ARBA" id="ARBA00022777"/>
    </source>
</evidence>
<dbReference type="InterPro" id="IPR000014">
    <property type="entry name" value="PAS"/>
</dbReference>
<evidence type="ECO:0000256" key="2">
    <source>
        <dbReference type="ARBA" id="ARBA00012438"/>
    </source>
</evidence>
<organism evidence="8 9">
    <name type="scientific">Carboxylicivirga linearis</name>
    <dbReference type="NCBI Taxonomy" id="1628157"/>
    <lineage>
        <taxon>Bacteria</taxon>
        <taxon>Pseudomonadati</taxon>
        <taxon>Bacteroidota</taxon>
        <taxon>Bacteroidia</taxon>
        <taxon>Marinilabiliales</taxon>
        <taxon>Marinilabiliaceae</taxon>
        <taxon>Carboxylicivirga</taxon>
    </lineage>
</organism>
<dbReference type="InterPro" id="IPR001610">
    <property type="entry name" value="PAC"/>
</dbReference>
<dbReference type="Gene3D" id="1.10.287.130">
    <property type="match status" value="1"/>
</dbReference>
<dbReference type="Pfam" id="PF00512">
    <property type="entry name" value="HisKA"/>
    <property type="match status" value="1"/>
</dbReference>
<dbReference type="EC" id="2.7.13.3" evidence="2"/>
<dbReference type="Gene3D" id="3.30.565.10">
    <property type="entry name" value="Histidine kinase-like ATPase, C-terminal domain"/>
    <property type="match status" value="1"/>
</dbReference>
<evidence type="ECO:0000313" key="8">
    <source>
        <dbReference type="EMBL" id="MBS2100654.1"/>
    </source>
</evidence>
<dbReference type="PROSITE" id="PS50109">
    <property type="entry name" value="HIS_KIN"/>
    <property type="match status" value="1"/>
</dbReference>
<dbReference type="InterPro" id="IPR013655">
    <property type="entry name" value="PAS_fold_3"/>
</dbReference>
<dbReference type="SUPFAM" id="SSF47384">
    <property type="entry name" value="Homodimeric domain of signal transducing histidine kinase"/>
    <property type="match status" value="1"/>
</dbReference>
<accession>A0ABS5K0N0</accession>
<dbReference type="InterPro" id="IPR005467">
    <property type="entry name" value="His_kinase_dom"/>
</dbReference>
<dbReference type="InterPro" id="IPR004358">
    <property type="entry name" value="Sig_transdc_His_kin-like_C"/>
</dbReference>
<dbReference type="SMART" id="SM00388">
    <property type="entry name" value="HisKA"/>
    <property type="match status" value="1"/>
</dbReference>
<dbReference type="SMART" id="SM00086">
    <property type="entry name" value="PAC"/>
    <property type="match status" value="1"/>
</dbReference>
<dbReference type="Gene3D" id="3.30.450.20">
    <property type="entry name" value="PAS domain"/>
    <property type="match status" value="2"/>
</dbReference>
<feature type="domain" description="PAC" evidence="7">
    <location>
        <begin position="216"/>
        <end position="268"/>
    </location>
</feature>
<dbReference type="NCBIfam" id="TIGR00229">
    <property type="entry name" value="sensory_box"/>
    <property type="match status" value="1"/>
</dbReference>
<proteinExistence type="predicted"/>
<sequence length="872" mass="100528">MLEGLINNWRKLLEMLEQTTKSSLVELKIQFECDHIFIQSNSNIPIPKSDDELYEILKTKNKCTQLNKKEFSNSQYAFAFTNLLACPITLNSIKLGCITLFYENEITIDSREKGLLETIQQTINDQVKLYTQKQAKKSNFNVDSINLLINSLHGVPWRLDFKTTEFTFIGNQVENITSYKPEEWPNMQEWAKAIHPDDSDYALNYCNNESLAGNDHIFEYRVIKKDGSIIWMRDVVKVVVDENNTPIELIGFMIDISDLKKTEKELSTVYKQLQQILKSTNTTLNIVDENKNIIYHSNEDITKLNQKCHQYFCNLKEQCNDCPLLNDNLNVKTFTRNLPNSSFQVTTYPFIAENGQKQIAEIRIDISERVRKEKQLKELMDKLEFSMNAGNISYFEYNFVSEMFNCNSVFTNMTGYDFNGKKVDKNWILSRIHPEDIELITEQVSKLQQDNLSDISVEFRLLTIKNIYIWVKFLGQFSPKEYDNQIGILINITDSKELLNQLVIERNKSNIANELKSKFLANMSHEIRTPMNAIIGFTNLLSKHITEAPFSNYIHSIQSSGKLLLELINDLLDLEKINSGKLSFKIENTDISTLIQEIKQTFQLFAKEKGLQLIIDKQTDIPNTILIDALRIKQILINLINNALKFTEEGSVYVQYAFYNNKNCQNGSLVIQVKDTGIGIDKDRQTRIFEPFIQEESNNNKEYKGTGLGLSIVQRLVNEMGGNITVDSKPSIGSNFIIRIPNISFTGELHNSNIIINNISSQPNMELAVFKDYLISTNLTNEDKESINKMMIHTLIPIWKGLNELISINELQNFSKQLNNLLTFIKWEPLKNYSAKLNNAINAFDFEQLPKVISSFEPFIDSISTLNDEQTK</sequence>
<dbReference type="RefSeq" id="WP_212218926.1">
    <property type="nucleotide sequence ID" value="NZ_JAGUCO010000027.1"/>
</dbReference>
<dbReference type="SUPFAM" id="SSF55874">
    <property type="entry name" value="ATPase domain of HSP90 chaperone/DNA topoisomerase II/histidine kinase"/>
    <property type="match status" value="1"/>
</dbReference>
<dbReference type="InterPro" id="IPR036097">
    <property type="entry name" value="HisK_dim/P_sf"/>
</dbReference>
<keyword evidence="4" id="KW-0808">Transferase</keyword>
<gene>
    <name evidence="8" type="ORF">KEM10_20375</name>
</gene>
<keyword evidence="5" id="KW-0418">Kinase</keyword>
<dbReference type="PRINTS" id="PR00344">
    <property type="entry name" value="BCTRLSENSOR"/>
</dbReference>
<keyword evidence="9" id="KW-1185">Reference proteome</keyword>
<dbReference type="CDD" id="cd00130">
    <property type="entry name" value="PAS"/>
    <property type="match status" value="2"/>
</dbReference>
<dbReference type="PANTHER" id="PTHR43047">
    <property type="entry name" value="TWO-COMPONENT HISTIDINE PROTEIN KINASE"/>
    <property type="match status" value="1"/>
</dbReference>
<evidence type="ECO:0000313" key="9">
    <source>
        <dbReference type="Proteomes" id="UP000708576"/>
    </source>
</evidence>
<dbReference type="Pfam" id="PF02518">
    <property type="entry name" value="HATPase_c"/>
    <property type="match status" value="1"/>
</dbReference>
<protein>
    <recommendedName>
        <fullName evidence="2">histidine kinase</fullName>
        <ecNumber evidence="2">2.7.13.3</ecNumber>
    </recommendedName>
</protein>
<dbReference type="InterPro" id="IPR003594">
    <property type="entry name" value="HATPase_dom"/>
</dbReference>
<evidence type="ECO:0000256" key="3">
    <source>
        <dbReference type="ARBA" id="ARBA00022553"/>
    </source>
</evidence>
<keyword evidence="3" id="KW-0597">Phosphoprotein</keyword>
<name>A0ABS5K0N0_9BACT</name>
<comment type="catalytic activity">
    <reaction evidence="1">
        <text>ATP + protein L-histidine = ADP + protein N-phospho-L-histidine.</text>
        <dbReference type="EC" id="2.7.13.3"/>
    </reaction>
</comment>
<comment type="caution">
    <text evidence="8">The sequence shown here is derived from an EMBL/GenBank/DDBJ whole genome shotgun (WGS) entry which is preliminary data.</text>
</comment>
<dbReference type="Proteomes" id="UP000708576">
    <property type="component" value="Unassembled WGS sequence"/>
</dbReference>
<dbReference type="InterPro" id="IPR036890">
    <property type="entry name" value="HATPase_C_sf"/>
</dbReference>
<dbReference type="PROSITE" id="PS50113">
    <property type="entry name" value="PAC"/>
    <property type="match status" value="1"/>
</dbReference>
<dbReference type="Pfam" id="PF08447">
    <property type="entry name" value="PAS_3"/>
    <property type="match status" value="2"/>
</dbReference>
<evidence type="ECO:0000259" key="6">
    <source>
        <dbReference type="PROSITE" id="PS50109"/>
    </source>
</evidence>
<dbReference type="SUPFAM" id="SSF55785">
    <property type="entry name" value="PYP-like sensor domain (PAS domain)"/>
    <property type="match status" value="2"/>
</dbReference>
<dbReference type="CDD" id="cd16922">
    <property type="entry name" value="HATPase_EvgS-ArcB-TorS-like"/>
    <property type="match status" value="1"/>
</dbReference>
<reference evidence="8 9" key="1">
    <citation type="journal article" date="2015" name="Int. J. Syst. Evol. Microbiol.">
        <title>Carboxylicivirga linearis sp. nov., isolated from a sea cucumber culture pond.</title>
        <authorList>
            <person name="Wang F.Q."/>
            <person name="Zhou Y.X."/>
            <person name="Lin X.Z."/>
            <person name="Chen G.J."/>
            <person name="Du Z.J."/>
        </authorList>
    </citation>
    <scope>NUCLEOTIDE SEQUENCE [LARGE SCALE GENOMIC DNA]</scope>
    <source>
        <strain evidence="8 9">FB218</strain>
    </source>
</reference>
<dbReference type="InterPro" id="IPR003661">
    <property type="entry name" value="HisK_dim/P_dom"/>
</dbReference>
<evidence type="ECO:0000259" key="7">
    <source>
        <dbReference type="PROSITE" id="PS50113"/>
    </source>
</evidence>
<evidence type="ECO:0000256" key="4">
    <source>
        <dbReference type="ARBA" id="ARBA00022679"/>
    </source>
</evidence>
<dbReference type="SMART" id="SM00387">
    <property type="entry name" value="HATPase_c"/>
    <property type="match status" value="1"/>
</dbReference>
<dbReference type="InterPro" id="IPR035965">
    <property type="entry name" value="PAS-like_dom_sf"/>
</dbReference>
<dbReference type="EMBL" id="JAGUCO010000027">
    <property type="protein sequence ID" value="MBS2100654.1"/>
    <property type="molecule type" value="Genomic_DNA"/>
</dbReference>
<dbReference type="InterPro" id="IPR000700">
    <property type="entry name" value="PAS-assoc_C"/>
</dbReference>
<feature type="domain" description="Histidine kinase" evidence="6">
    <location>
        <begin position="522"/>
        <end position="744"/>
    </location>
</feature>